<accession>A0A1T4L7Z8</accession>
<proteinExistence type="predicted"/>
<protein>
    <recommendedName>
        <fullName evidence="2">DUF1540 domain-containing protein</fullName>
    </recommendedName>
</protein>
<evidence type="ECO:0000256" key="1">
    <source>
        <dbReference type="SAM" id="MobiDB-lite"/>
    </source>
</evidence>
<dbReference type="InterPro" id="IPR011437">
    <property type="entry name" value="DUF1540"/>
</dbReference>
<evidence type="ECO:0000313" key="4">
    <source>
        <dbReference type="Proteomes" id="UP000189933"/>
    </source>
</evidence>
<feature type="domain" description="DUF1540" evidence="2">
    <location>
        <begin position="4"/>
        <end position="45"/>
    </location>
</feature>
<keyword evidence="4" id="KW-1185">Reference proteome</keyword>
<sequence length="50" mass="5518">MATIKCKVEECTYYDNAMCTANTIEVMSTGDKRVSSSDGTMCNTFKPANR</sequence>
<evidence type="ECO:0000259" key="2">
    <source>
        <dbReference type="Pfam" id="PF07561"/>
    </source>
</evidence>
<dbReference type="Pfam" id="PF07561">
    <property type="entry name" value="DUF1540"/>
    <property type="match status" value="1"/>
</dbReference>
<dbReference type="EMBL" id="FUXM01000001">
    <property type="protein sequence ID" value="SJZ50852.1"/>
    <property type="molecule type" value="Genomic_DNA"/>
</dbReference>
<dbReference type="OrthoDB" id="1684758at2"/>
<gene>
    <name evidence="3" type="ORF">SAMN02745885_00077</name>
</gene>
<dbReference type="AlphaFoldDB" id="A0A1T4L7Z8"/>
<feature type="region of interest" description="Disordered" evidence="1">
    <location>
        <begin position="31"/>
        <end position="50"/>
    </location>
</feature>
<evidence type="ECO:0000313" key="3">
    <source>
        <dbReference type="EMBL" id="SJZ50852.1"/>
    </source>
</evidence>
<name>A0A1T4L7Z8_9FIRM</name>
<organism evidence="3 4">
    <name type="scientific">Carboxydocella sporoproducens DSM 16521</name>
    <dbReference type="NCBI Taxonomy" id="1121270"/>
    <lineage>
        <taxon>Bacteria</taxon>
        <taxon>Bacillati</taxon>
        <taxon>Bacillota</taxon>
        <taxon>Clostridia</taxon>
        <taxon>Eubacteriales</taxon>
        <taxon>Clostridiales Family XVI. Incertae Sedis</taxon>
        <taxon>Carboxydocella</taxon>
    </lineage>
</organism>
<dbReference type="Proteomes" id="UP000189933">
    <property type="component" value="Unassembled WGS sequence"/>
</dbReference>
<dbReference type="RefSeq" id="WP_078664232.1">
    <property type="nucleotide sequence ID" value="NZ_FUXM01000001.1"/>
</dbReference>
<reference evidence="4" key="1">
    <citation type="submission" date="2017-02" db="EMBL/GenBank/DDBJ databases">
        <authorList>
            <person name="Varghese N."/>
            <person name="Submissions S."/>
        </authorList>
    </citation>
    <scope>NUCLEOTIDE SEQUENCE [LARGE SCALE GENOMIC DNA]</scope>
    <source>
        <strain evidence="4">DSM 16521</strain>
    </source>
</reference>